<proteinExistence type="inferred from homology"/>
<dbReference type="PROSITE" id="PS50931">
    <property type="entry name" value="HTH_LYSR"/>
    <property type="match status" value="1"/>
</dbReference>
<dbReference type="Pfam" id="PF03466">
    <property type="entry name" value="LysR_substrate"/>
    <property type="match status" value="1"/>
</dbReference>
<evidence type="ECO:0000256" key="2">
    <source>
        <dbReference type="ARBA" id="ARBA00023015"/>
    </source>
</evidence>
<dbReference type="FunFam" id="1.10.10.10:FF:000001">
    <property type="entry name" value="LysR family transcriptional regulator"/>
    <property type="match status" value="1"/>
</dbReference>
<feature type="domain" description="HTH lysR-type" evidence="6">
    <location>
        <begin position="1"/>
        <end position="58"/>
    </location>
</feature>
<dbReference type="Proteomes" id="UP000198327">
    <property type="component" value="Unassembled WGS sequence"/>
</dbReference>
<protein>
    <submittedName>
        <fullName evidence="7">DNA-binding transcriptional regulator, LysR family</fullName>
    </submittedName>
</protein>
<evidence type="ECO:0000313" key="7">
    <source>
        <dbReference type="EMBL" id="SNS50006.1"/>
    </source>
</evidence>
<comment type="similarity">
    <text evidence="1">Belongs to the LysR transcriptional regulatory family.</text>
</comment>
<dbReference type="PRINTS" id="PR00039">
    <property type="entry name" value="HTHLYSR"/>
</dbReference>
<dbReference type="GO" id="GO:0003677">
    <property type="term" value="F:DNA binding"/>
    <property type="evidence" value="ECO:0007669"/>
    <property type="project" value="UniProtKB-KW"/>
</dbReference>
<evidence type="ECO:0000313" key="8">
    <source>
        <dbReference type="Proteomes" id="UP000198327"/>
    </source>
</evidence>
<evidence type="ECO:0000256" key="5">
    <source>
        <dbReference type="ARBA" id="ARBA00023163"/>
    </source>
</evidence>
<keyword evidence="3 7" id="KW-0238">DNA-binding</keyword>
<organism evidence="7 8">
    <name type="scientific">Rhodococcoides kyotonense</name>
    <dbReference type="NCBI Taxonomy" id="398843"/>
    <lineage>
        <taxon>Bacteria</taxon>
        <taxon>Bacillati</taxon>
        <taxon>Actinomycetota</taxon>
        <taxon>Actinomycetes</taxon>
        <taxon>Mycobacteriales</taxon>
        <taxon>Nocardiaceae</taxon>
        <taxon>Rhodococcoides</taxon>
    </lineage>
</organism>
<dbReference type="InterPro" id="IPR036390">
    <property type="entry name" value="WH_DNA-bd_sf"/>
</dbReference>
<dbReference type="AlphaFoldDB" id="A0A239EZB1"/>
<keyword evidence="4" id="KW-0010">Activator</keyword>
<dbReference type="PANTHER" id="PTHR30346">
    <property type="entry name" value="TRANSCRIPTIONAL DUAL REGULATOR HCAR-RELATED"/>
    <property type="match status" value="1"/>
</dbReference>
<reference evidence="8" key="1">
    <citation type="submission" date="2017-06" db="EMBL/GenBank/DDBJ databases">
        <authorList>
            <person name="Varghese N."/>
            <person name="Submissions S."/>
        </authorList>
    </citation>
    <scope>NUCLEOTIDE SEQUENCE [LARGE SCALE GENOMIC DNA]</scope>
    <source>
        <strain evidence="8">JCM 23211</strain>
    </source>
</reference>
<name>A0A239EZB1_9NOCA</name>
<dbReference type="InterPro" id="IPR005119">
    <property type="entry name" value="LysR_subst-bd"/>
</dbReference>
<evidence type="ECO:0000256" key="1">
    <source>
        <dbReference type="ARBA" id="ARBA00009437"/>
    </source>
</evidence>
<dbReference type="Gene3D" id="3.40.190.290">
    <property type="match status" value="1"/>
</dbReference>
<keyword evidence="5" id="KW-0804">Transcription</keyword>
<dbReference type="InterPro" id="IPR036388">
    <property type="entry name" value="WH-like_DNA-bd_sf"/>
</dbReference>
<evidence type="ECO:0000256" key="3">
    <source>
        <dbReference type="ARBA" id="ARBA00023125"/>
    </source>
</evidence>
<dbReference type="SUPFAM" id="SSF53850">
    <property type="entry name" value="Periplasmic binding protein-like II"/>
    <property type="match status" value="1"/>
</dbReference>
<sequence>MELRQLEYFVAVAEEANFTRAAERVRISQSGISAQIRALEREVGASLIDRSSRVASLTVAGKAALEHARAALASAESVQRSVDEVNLLVRGRLDVGMVTACTVTPLFDALAAFHHAHPGVEVSLAEGNSDVLIQRVLAGTLDVALVGTASDPPAELESFVLIREGLAVCVPPGHPLASRREVTVAEVCEHPVVCLPVGTGIRAVFDETCSRAGVDAHIALAASAPAAVADLAARGMGVGVLSRSMSADFSDRLEAVPISDVAVDAVLALVWSPNPSAAVRALTRLVSENV</sequence>
<evidence type="ECO:0000259" key="6">
    <source>
        <dbReference type="PROSITE" id="PS50931"/>
    </source>
</evidence>
<dbReference type="InterPro" id="IPR000847">
    <property type="entry name" value="LysR_HTH_N"/>
</dbReference>
<dbReference type="OrthoDB" id="3181812at2"/>
<accession>A0A239EZB1</accession>
<dbReference type="GO" id="GO:0003700">
    <property type="term" value="F:DNA-binding transcription factor activity"/>
    <property type="evidence" value="ECO:0007669"/>
    <property type="project" value="InterPro"/>
</dbReference>
<keyword evidence="8" id="KW-1185">Reference proteome</keyword>
<dbReference type="EMBL" id="FZOW01000003">
    <property type="protein sequence ID" value="SNS50006.1"/>
    <property type="molecule type" value="Genomic_DNA"/>
</dbReference>
<dbReference type="Pfam" id="PF00126">
    <property type="entry name" value="HTH_1"/>
    <property type="match status" value="1"/>
</dbReference>
<dbReference type="SUPFAM" id="SSF46785">
    <property type="entry name" value="Winged helix' DNA-binding domain"/>
    <property type="match status" value="1"/>
</dbReference>
<dbReference type="PANTHER" id="PTHR30346:SF28">
    <property type="entry name" value="HTH-TYPE TRANSCRIPTIONAL REGULATOR CYNR"/>
    <property type="match status" value="1"/>
</dbReference>
<keyword evidence="2" id="KW-0805">Transcription regulation</keyword>
<evidence type="ECO:0000256" key="4">
    <source>
        <dbReference type="ARBA" id="ARBA00023159"/>
    </source>
</evidence>
<gene>
    <name evidence="7" type="ORF">SAMN05421642_10325</name>
</gene>
<dbReference type="RefSeq" id="WP_089243993.1">
    <property type="nucleotide sequence ID" value="NZ_FZOW01000003.1"/>
</dbReference>
<dbReference type="STRING" id="398843.A3K89_21525"/>
<dbReference type="Gene3D" id="1.10.10.10">
    <property type="entry name" value="Winged helix-like DNA-binding domain superfamily/Winged helix DNA-binding domain"/>
    <property type="match status" value="1"/>
</dbReference>
<dbReference type="GO" id="GO:0032993">
    <property type="term" value="C:protein-DNA complex"/>
    <property type="evidence" value="ECO:0007669"/>
    <property type="project" value="TreeGrafter"/>
</dbReference>